<dbReference type="InterPro" id="IPR013517">
    <property type="entry name" value="FG-GAP"/>
</dbReference>
<dbReference type="InterPro" id="IPR028994">
    <property type="entry name" value="Integrin_alpha_N"/>
</dbReference>
<dbReference type="PROSITE" id="PS51257">
    <property type="entry name" value="PROKAR_LIPOPROTEIN"/>
    <property type="match status" value="1"/>
</dbReference>
<evidence type="ECO:0000256" key="1">
    <source>
        <dbReference type="ARBA" id="ARBA00022729"/>
    </source>
</evidence>
<reference evidence="5" key="1">
    <citation type="submission" date="2016-12" db="EMBL/GenBank/DDBJ databases">
        <authorList>
            <person name="Varghese N."/>
            <person name="Submissions S."/>
        </authorList>
    </citation>
    <scope>NUCLEOTIDE SEQUENCE [LARGE SCALE GENOMIC DNA]</scope>
    <source>
        <strain evidence="5">DSM 11032</strain>
    </source>
</reference>
<feature type="chain" id="PRO_5012997761" evidence="3">
    <location>
        <begin position="22"/>
        <end position="510"/>
    </location>
</feature>
<name>A0A1M7T3Z4_9SPHN</name>
<dbReference type="RefSeq" id="WP_084662759.1">
    <property type="nucleotide sequence ID" value="NZ_FRDF01000022.1"/>
</dbReference>
<sequence length="510" mass="55782">MNKQVWMAAVAASALTLIACGGEDSAPPPVSSVPSPTPTPSPSGPYTGQLYLGSMRFTTQPDAFVGELPFLTTAATSHAVLDVNSDGFLDIVFAFWSGLGPDEWGQNVGDRVTPNKLAIFINQGGRQFVDQTDTYLTGGADLGGATRKVEKVDLNRDGKLDLVFAVNREDGRSGDPVAFSSAQSAALISRGNGYQIFKFGDPDWNHNVVVGELLGKAFVATSGFVGAESSYYGFTFENDGFSRRFQFPFQVSPNTARFISDGTSGETNILIQTQSFPNLLGVEAWKLSAGIWSKVSQVDNPFEYIKDVNFTTYNGTDQSIVPVFKVGDEYIIGGGGFAITESRFIRLSPPSSPLFMAKMELPIIPNFDEVATQSVRQDDLIGRNKIVFYEYDGVSLNFKDVTIDGELRNINFNFMSAIDINRDGFEDIVVLPYTIEGAPVFYINNSGEKFIRQDIKILNFFRYHTDTATPIIADFDNDGIYDIVTVPANGNDIGKGRAMTDYLYYKGSQN</sequence>
<protein>
    <submittedName>
        <fullName evidence="4">Repeat domain-containing protein</fullName>
    </submittedName>
</protein>
<dbReference type="Proteomes" id="UP000184391">
    <property type="component" value="Unassembled WGS sequence"/>
</dbReference>
<dbReference type="AlphaFoldDB" id="A0A1M7T3Z4"/>
<gene>
    <name evidence="4" type="ORF">SAMN02745193_02862</name>
</gene>
<dbReference type="OrthoDB" id="1488578at2"/>
<evidence type="ECO:0000256" key="3">
    <source>
        <dbReference type="SAM" id="SignalP"/>
    </source>
</evidence>
<feature type="compositionally biased region" description="Pro residues" evidence="2">
    <location>
        <begin position="26"/>
        <end position="43"/>
    </location>
</feature>
<dbReference type="SUPFAM" id="SSF69318">
    <property type="entry name" value="Integrin alpha N-terminal domain"/>
    <property type="match status" value="1"/>
</dbReference>
<dbReference type="EMBL" id="FRDF01000022">
    <property type="protein sequence ID" value="SHN65374.1"/>
    <property type="molecule type" value="Genomic_DNA"/>
</dbReference>
<dbReference type="Pfam" id="PF13517">
    <property type="entry name" value="FG-GAP_3"/>
    <property type="match status" value="1"/>
</dbReference>
<accession>A0A1M7T3Z4</accession>
<keyword evidence="5" id="KW-1185">Reference proteome</keyword>
<keyword evidence="1 3" id="KW-0732">Signal</keyword>
<feature type="region of interest" description="Disordered" evidence="2">
    <location>
        <begin position="25"/>
        <end position="45"/>
    </location>
</feature>
<evidence type="ECO:0000256" key="2">
    <source>
        <dbReference type="SAM" id="MobiDB-lite"/>
    </source>
</evidence>
<feature type="signal peptide" evidence="3">
    <location>
        <begin position="1"/>
        <end position="21"/>
    </location>
</feature>
<organism evidence="4 5">
    <name type="scientific">Erythrobacter sanguineus</name>
    <dbReference type="NCBI Taxonomy" id="198312"/>
    <lineage>
        <taxon>Bacteria</taxon>
        <taxon>Pseudomonadati</taxon>
        <taxon>Pseudomonadota</taxon>
        <taxon>Alphaproteobacteria</taxon>
        <taxon>Sphingomonadales</taxon>
        <taxon>Erythrobacteraceae</taxon>
        <taxon>Erythrobacter/Porphyrobacter group</taxon>
        <taxon>Erythrobacter</taxon>
    </lineage>
</organism>
<dbReference type="Gene3D" id="2.130.10.130">
    <property type="entry name" value="Integrin alpha, N-terminal"/>
    <property type="match status" value="2"/>
</dbReference>
<evidence type="ECO:0000313" key="4">
    <source>
        <dbReference type="EMBL" id="SHN65374.1"/>
    </source>
</evidence>
<proteinExistence type="predicted"/>
<evidence type="ECO:0000313" key="5">
    <source>
        <dbReference type="Proteomes" id="UP000184391"/>
    </source>
</evidence>